<organism evidence="2 3">
    <name type="scientific">Nakaseomyces bracarensis</name>
    <dbReference type="NCBI Taxonomy" id="273131"/>
    <lineage>
        <taxon>Eukaryota</taxon>
        <taxon>Fungi</taxon>
        <taxon>Dikarya</taxon>
        <taxon>Ascomycota</taxon>
        <taxon>Saccharomycotina</taxon>
        <taxon>Saccharomycetes</taxon>
        <taxon>Saccharomycetales</taxon>
        <taxon>Saccharomycetaceae</taxon>
        <taxon>Nakaseomyces</taxon>
    </lineage>
</organism>
<dbReference type="InterPro" id="IPR042043">
    <property type="entry name" value="Tip20p_domC"/>
</dbReference>
<evidence type="ECO:0000256" key="1">
    <source>
        <dbReference type="SAM" id="Coils"/>
    </source>
</evidence>
<name>A0ABR4NZS6_9SACH</name>
<dbReference type="InterPro" id="IPR042041">
    <property type="entry name" value="Tip20p_domA"/>
</dbReference>
<dbReference type="PANTHER" id="PTHR13520">
    <property type="entry name" value="RAD50-INTERACTING PROTEIN 1 RINT-1"/>
    <property type="match status" value="1"/>
</dbReference>
<protein>
    <submittedName>
        <fullName evidence="2">Protein transport protein TIP20</fullName>
    </submittedName>
</protein>
<feature type="coiled-coil region" evidence="1">
    <location>
        <begin position="8"/>
        <end position="35"/>
    </location>
</feature>
<accession>A0ABR4NZS6</accession>
<comment type="caution">
    <text evidence="2">The sequence shown here is derived from an EMBL/GenBank/DDBJ whole genome shotgun (WGS) entry which is preliminary data.</text>
</comment>
<dbReference type="Proteomes" id="UP001623330">
    <property type="component" value="Unassembled WGS sequence"/>
</dbReference>
<dbReference type="PROSITE" id="PS51386">
    <property type="entry name" value="RINT1_TIP20"/>
    <property type="match status" value="1"/>
</dbReference>
<dbReference type="InterPro" id="IPR042044">
    <property type="entry name" value="EXOC6PINT-1/Sec15/Tip20_C_dom2"/>
</dbReference>
<keyword evidence="3" id="KW-1185">Reference proteome</keyword>
<dbReference type="Pfam" id="PF04437">
    <property type="entry name" value="RINT1_TIP1"/>
    <property type="match status" value="1"/>
</dbReference>
<reference evidence="2 3" key="1">
    <citation type="submission" date="2024-05" db="EMBL/GenBank/DDBJ databases">
        <title>Long read based assembly of the Candida bracarensis genome reveals expanded adhesin content.</title>
        <authorList>
            <person name="Marcet-Houben M."/>
            <person name="Ksiezopolska E."/>
            <person name="Gabaldon T."/>
        </authorList>
    </citation>
    <scope>NUCLEOTIDE SEQUENCE [LARGE SCALE GENOMIC DNA]</scope>
    <source>
        <strain evidence="2 3">CBM6</strain>
    </source>
</reference>
<evidence type="ECO:0000313" key="2">
    <source>
        <dbReference type="EMBL" id="KAL3234839.1"/>
    </source>
</evidence>
<dbReference type="Gene3D" id="1.10.10.2270">
    <property type="entry name" value="Dsl1p vesicle tethering complex, Tip20p subunit, domain E"/>
    <property type="match status" value="1"/>
</dbReference>
<evidence type="ECO:0000313" key="3">
    <source>
        <dbReference type="Proteomes" id="UP001623330"/>
    </source>
</evidence>
<dbReference type="Gene3D" id="1.20.58.670">
    <property type="entry name" value="Dsl1p vesicle tethering complex, Tip20p subunit, domain D"/>
    <property type="match status" value="1"/>
</dbReference>
<dbReference type="InterPro" id="IPR007528">
    <property type="entry name" value="RINT1_Tip20"/>
</dbReference>
<sequence>MLNDINDLFELEQRINEIESKRGQLAEDLQKYRDALSARTQEQSHLDHLADQIMESQNNWDAIQNLKLNYGELQILNELESQLEDEQLKSGVVTALKELEPRLDELIAREQSGECDDVNVVVTLYEDLSRALNGLDPSIDDYSQYIFFKFEDDLVKKIIKRKESLFNEELFKTYWDNQKKHTLTENQRGELRGKSSELFRLSKCILMDSDRTLWNFRSISNNFRVRFTYHFHNSTTNIETYFKFLNDYLQENLYHCISIFNDEESGVTKSLIHEQFIDHVLDPIRDKIRTTLSTNDLKTSILLISQVLATDKVLSKTFHYRGNGLASLVTDELWGQWITYEEEITKRQFESISGSTDKDLLHSGTNFHELIKKTYEYLEPLLTLEYPPAQKFKLLCSSNIFLNLFSKFLDYILHVDTLGEHKTKEEELQQTLVKLNNLSFVLNKMNELSGKESFILLTSIVNLNEGKSYVSLFQDIQKDYEYNMKVDIQNSIVYRIQKLLKETLRNYFKITGWSYDSEEEEVLKPSPELVNSINFLTRIFTKLDAHQIPTNITLKVKNDVLSQLVHYFVESILKLNKFNERGLEQFKYDFYHLKECLNLPEGNRNSDEKKLNEILTLLKLRYDPDASHFYQTSFIKSGNFRDLRNYKLINILKDTDIQDALYRIAYGNIIE</sequence>
<dbReference type="Gene3D" id="1.20.58.1420">
    <property type="entry name" value="Dsl1p vesicle tethering complex, Tip20p subunit, domain B"/>
    <property type="match status" value="1"/>
</dbReference>
<dbReference type="Gene3D" id="1.10.357.100">
    <property type="entry name" value="Dsl1p vesicle tethering complex, Tip20p subunit, domain C"/>
    <property type="match status" value="1"/>
</dbReference>
<dbReference type="InterPro" id="IPR042042">
    <property type="entry name" value="Tip20p_domB"/>
</dbReference>
<gene>
    <name evidence="2" type="ORF">RNJ44_02627</name>
</gene>
<keyword evidence="1" id="KW-0175">Coiled coil</keyword>
<dbReference type="Gene3D" id="6.10.280.210">
    <property type="entry name" value="Dsl1p vesicle tethering complex, Tip20p subunit, domain A"/>
    <property type="match status" value="1"/>
</dbReference>
<dbReference type="EMBL" id="JBEVYD010000002">
    <property type="protein sequence ID" value="KAL3234839.1"/>
    <property type="molecule type" value="Genomic_DNA"/>
</dbReference>
<dbReference type="InterPro" id="IPR042040">
    <property type="entry name" value="Tip20p_domE"/>
</dbReference>
<dbReference type="PANTHER" id="PTHR13520:SF0">
    <property type="entry name" value="RAD50-INTERACTING PROTEIN 1"/>
    <property type="match status" value="1"/>
</dbReference>
<proteinExistence type="predicted"/>